<dbReference type="AlphaFoldDB" id="A0A0C4DU92"/>
<reference evidence="2" key="2">
    <citation type="submission" date="2010-05" db="EMBL/GenBank/DDBJ databases">
        <title>The Genome Sequence of Magnaporthe poae strain ATCC 64411.</title>
        <authorList>
            <consortium name="The Broad Institute Genome Sequencing Platform"/>
            <consortium name="Broad Institute Genome Sequencing Center for Infectious Disease"/>
            <person name="Ma L.-J."/>
            <person name="Dead R."/>
            <person name="Young S."/>
            <person name="Zeng Q."/>
            <person name="Koehrsen M."/>
            <person name="Alvarado L."/>
            <person name="Berlin A."/>
            <person name="Chapman S.B."/>
            <person name="Chen Z."/>
            <person name="Freedman E."/>
            <person name="Gellesch M."/>
            <person name="Goldberg J."/>
            <person name="Griggs A."/>
            <person name="Gujja S."/>
            <person name="Heilman E.R."/>
            <person name="Heiman D."/>
            <person name="Hepburn T."/>
            <person name="Howarth C."/>
            <person name="Jen D."/>
            <person name="Larson L."/>
            <person name="Mehta T."/>
            <person name="Neiman D."/>
            <person name="Pearson M."/>
            <person name="Roberts A."/>
            <person name="Saif S."/>
            <person name="Shea T."/>
            <person name="Shenoy N."/>
            <person name="Sisk P."/>
            <person name="Stolte C."/>
            <person name="Sykes S."/>
            <person name="Walk T."/>
            <person name="White J."/>
            <person name="Yandava C."/>
            <person name="Haas B."/>
            <person name="Nusbaum C."/>
            <person name="Birren B."/>
        </authorList>
    </citation>
    <scope>NUCLEOTIDE SEQUENCE</scope>
    <source>
        <strain evidence="2">ATCC 64411</strain>
    </source>
</reference>
<dbReference type="OrthoDB" id="5355526at2759"/>
<gene>
    <name evidence="2" type="ORF">MAPG_03529</name>
</gene>
<evidence type="ECO:0000313" key="4">
    <source>
        <dbReference type="Proteomes" id="UP000011715"/>
    </source>
</evidence>
<reference evidence="2" key="3">
    <citation type="submission" date="2011-03" db="EMBL/GenBank/DDBJ databases">
        <title>Annotation of Magnaporthe poae ATCC 64411.</title>
        <authorList>
            <person name="Ma L.-J."/>
            <person name="Dead R."/>
            <person name="Young S.K."/>
            <person name="Zeng Q."/>
            <person name="Gargeya S."/>
            <person name="Fitzgerald M."/>
            <person name="Haas B."/>
            <person name="Abouelleil A."/>
            <person name="Alvarado L."/>
            <person name="Arachchi H.M."/>
            <person name="Berlin A."/>
            <person name="Brown A."/>
            <person name="Chapman S.B."/>
            <person name="Chen Z."/>
            <person name="Dunbar C."/>
            <person name="Freedman E."/>
            <person name="Gearin G."/>
            <person name="Gellesch M."/>
            <person name="Goldberg J."/>
            <person name="Griggs A."/>
            <person name="Gujja S."/>
            <person name="Heiman D."/>
            <person name="Howarth C."/>
            <person name="Larson L."/>
            <person name="Lui A."/>
            <person name="MacDonald P.J.P."/>
            <person name="Mehta T."/>
            <person name="Montmayeur A."/>
            <person name="Murphy C."/>
            <person name="Neiman D."/>
            <person name="Pearson M."/>
            <person name="Priest M."/>
            <person name="Roberts A."/>
            <person name="Saif S."/>
            <person name="Shea T."/>
            <person name="Shenoy N."/>
            <person name="Sisk P."/>
            <person name="Stolte C."/>
            <person name="Sykes S."/>
            <person name="Yandava C."/>
            <person name="Wortman J."/>
            <person name="Nusbaum C."/>
            <person name="Birren B."/>
        </authorList>
    </citation>
    <scope>NUCLEOTIDE SEQUENCE</scope>
    <source>
        <strain evidence="2">ATCC 64411</strain>
    </source>
</reference>
<dbReference type="EMBL" id="GL876967">
    <property type="protein sequence ID" value="KLU84488.1"/>
    <property type="molecule type" value="Genomic_DNA"/>
</dbReference>
<accession>A0A0C4DU92</accession>
<dbReference type="EnsemblFungi" id="MAPG_03529T0">
    <property type="protein sequence ID" value="MAPG_03529T0"/>
    <property type="gene ID" value="MAPG_03529"/>
</dbReference>
<reference evidence="3" key="4">
    <citation type="journal article" date="2015" name="G3 (Bethesda)">
        <title>Genome sequences of three phytopathogenic species of the Magnaporthaceae family of fungi.</title>
        <authorList>
            <person name="Okagaki L.H."/>
            <person name="Nunes C.C."/>
            <person name="Sailsbery J."/>
            <person name="Clay B."/>
            <person name="Brown D."/>
            <person name="John T."/>
            <person name="Oh Y."/>
            <person name="Young N."/>
            <person name="Fitzgerald M."/>
            <person name="Haas B.J."/>
            <person name="Zeng Q."/>
            <person name="Young S."/>
            <person name="Adiconis X."/>
            <person name="Fan L."/>
            <person name="Levin J.Z."/>
            <person name="Mitchell T.K."/>
            <person name="Okubara P.A."/>
            <person name="Farman M.L."/>
            <person name="Kohn L.M."/>
            <person name="Birren B."/>
            <person name="Ma L.-J."/>
            <person name="Dean R.A."/>
        </authorList>
    </citation>
    <scope>NUCLEOTIDE SEQUENCE</scope>
    <source>
        <strain evidence="3">ATCC 64411 / 73-15</strain>
    </source>
</reference>
<dbReference type="EMBL" id="ADBL01000848">
    <property type="status" value="NOT_ANNOTATED_CDS"/>
    <property type="molecule type" value="Genomic_DNA"/>
</dbReference>
<protein>
    <submittedName>
        <fullName evidence="2 3">Uncharacterized protein</fullName>
    </submittedName>
</protein>
<feature type="transmembrane region" description="Helical" evidence="1">
    <location>
        <begin position="517"/>
        <end position="541"/>
    </location>
</feature>
<evidence type="ECO:0000313" key="2">
    <source>
        <dbReference type="EMBL" id="KLU84488.1"/>
    </source>
</evidence>
<keyword evidence="1" id="KW-0472">Membrane</keyword>
<reference evidence="4" key="1">
    <citation type="submission" date="2010-05" db="EMBL/GenBank/DDBJ databases">
        <title>The genome sequence of Magnaporthe poae strain ATCC 64411.</title>
        <authorList>
            <person name="Ma L.-J."/>
            <person name="Dead R."/>
            <person name="Young S."/>
            <person name="Zeng Q."/>
            <person name="Koehrsen M."/>
            <person name="Alvarado L."/>
            <person name="Berlin A."/>
            <person name="Chapman S.B."/>
            <person name="Chen Z."/>
            <person name="Freedman E."/>
            <person name="Gellesch M."/>
            <person name="Goldberg J."/>
            <person name="Griggs A."/>
            <person name="Gujja S."/>
            <person name="Heilman E.R."/>
            <person name="Heiman D."/>
            <person name="Hepburn T."/>
            <person name="Howarth C."/>
            <person name="Jen D."/>
            <person name="Larson L."/>
            <person name="Mehta T."/>
            <person name="Neiman D."/>
            <person name="Pearson M."/>
            <person name="Roberts A."/>
            <person name="Saif S."/>
            <person name="Shea T."/>
            <person name="Shenoy N."/>
            <person name="Sisk P."/>
            <person name="Stolte C."/>
            <person name="Sykes S."/>
            <person name="Walk T."/>
            <person name="White J."/>
            <person name="Yandava C."/>
            <person name="Haas B."/>
            <person name="Nusbaum C."/>
            <person name="Birren B."/>
        </authorList>
    </citation>
    <scope>NUCLEOTIDE SEQUENCE [LARGE SCALE GENOMIC DNA]</scope>
    <source>
        <strain evidence="4">ATCC 64411 / 73-15</strain>
    </source>
</reference>
<name>A0A0C4DU92_MAGP6</name>
<dbReference type="STRING" id="644358.A0A0C4DU92"/>
<proteinExistence type="predicted"/>
<keyword evidence="1" id="KW-1133">Transmembrane helix</keyword>
<keyword evidence="1" id="KW-0812">Transmembrane</keyword>
<sequence length="545" mass="60864">MCHQLAELYSECNCLYYLHPVDTCPAHGLAGHEIVRKTVHVGASCPQHQQGGGSDAASAGRIHSSPDIAGVLDVLRYKDLDLLWPQVIRLSGSLEAACRTVETLIQTFLDDASLLQPVTGGYPDVRLSKYQRGFKAEATEVLRFLLSNKLGITQSILGMHQPLLDPKSELMTMDKWGSRNLNICSPTSLDRWKPGIRREFSFLRAPAVKMQSRIEDYIRQQPRPNPITRPLQVLLVRVSNGLESLKQKCKPIRDGARRMEWTCGCGRKICDDYEPFDQEAANIVFSPLLKVYPRAAISPSSESSEGSGSQTATQAWKLLIPSFLKAPVVSLAPSLPQYNSSSPADPARLGVCPQPATTDPRGTHTFLLLCLPFMRTAIKLLEPEMCTIYSDREFFRALAHHYSASRRRTRWARLRKVRSLKFVEFEVFQSELVYIRQCPSLPPESRRVSEYTYQPALTVPPIGSNLLTHLFENPDHADVLPVLFSRIPKKLHPRLTACRVQGTSVGWGIQIDEGLNWLALLVWGSAGFLVCLVGAVAWALARDDV</sequence>
<organism evidence="3 4">
    <name type="scientific">Magnaporthiopsis poae (strain ATCC 64411 / 73-15)</name>
    <name type="common">Kentucky bluegrass fungus</name>
    <name type="synonym">Magnaporthe poae</name>
    <dbReference type="NCBI Taxonomy" id="644358"/>
    <lineage>
        <taxon>Eukaryota</taxon>
        <taxon>Fungi</taxon>
        <taxon>Dikarya</taxon>
        <taxon>Ascomycota</taxon>
        <taxon>Pezizomycotina</taxon>
        <taxon>Sordariomycetes</taxon>
        <taxon>Sordariomycetidae</taxon>
        <taxon>Magnaporthales</taxon>
        <taxon>Magnaporthaceae</taxon>
        <taxon>Magnaporthiopsis</taxon>
    </lineage>
</organism>
<dbReference type="eggNOG" id="ENOG502SDUN">
    <property type="taxonomic scope" value="Eukaryota"/>
</dbReference>
<dbReference type="Proteomes" id="UP000011715">
    <property type="component" value="Unassembled WGS sequence"/>
</dbReference>
<dbReference type="VEuPathDB" id="FungiDB:MAPG_03529"/>
<evidence type="ECO:0000313" key="3">
    <source>
        <dbReference type="EnsemblFungi" id="MAPG_03529T0"/>
    </source>
</evidence>
<keyword evidence="4" id="KW-1185">Reference proteome</keyword>
<reference evidence="3" key="5">
    <citation type="submission" date="2015-06" db="UniProtKB">
        <authorList>
            <consortium name="EnsemblFungi"/>
        </authorList>
    </citation>
    <scope>IDENTIFICATION</scope>
    <source>
        <strain evidence="3">ATCC 64411</strain>
    </source>
</reference>
<evidence type="ECO:0000256" key="1">
    <source>
        <dbReference type="SAM" id="Phobius"/>
    </source>
</evidence>
<dbReference type="OMA" id="RIVECHM"/>